<feature type="compositionally biased region" description="Basic and acidic residues" evidence="6">
    <location>
        <begin position="10"/>
        <end position="27"/>
    </location>
</feature>
<dbReference type="PANTHER" id="PTHR12821:SF0">
    <property type="entry name" value="BYSTIN"/>
    <property type="match status" value="1"/>
</dbReference>
<evidence type="ECO:0000256" key="1">
    <source>
        <dbReference type="ARBA" id="ARBA00004604"/>
    </source>
</evidence>
<proteinExistence type="inferred from homology"/>
<evidence type="ECO:0000313" key="7">
    <source>
        <dbReference type="EMBL" id="RKP37966.1"/>
    </source>
</evidence>
<keyword evidence="4" id="KW-0539">Nucleus</keyword>
<name>A0A4P9ZWD4_9FUNG</name>
<dbReference type="AlphaFoldDB" id="A0A4P9ZWD4"/>
<keyword evidence="3" id="KW-0690">Ribosome biogenesis</keyword>
<reference evidence="8" key="1">
    <citation type="journal article" date="2018" name="Nat. Microbiol.">
        <title>Leveraging single-cell genomics to expand the fungal tree of life.</title>
        <authorList>
            <person name="Ahrendt S.R."/>
            <person name="Quandt C.A."/>
            <person name="Ciobanu D."/>
            <person name="Clum A."/>
            <person name="Salamov A."/>
            <person name="Andreopoulos B."/>
            <person name="Cheng J.F."/>
            <person name="Woyke T."/>
            <person name="Pelin A."/>
            <person name="Henrissat B."/>
            <person name="Reynolds N.K."/>
            <person name="Benny G.L."/>
            <person name="Smith M.E."/>
            <person name="James T.Y."/>
            <person name="Grigoriev I.V."/>
        </authorList>
    </citation>
    <scope>NUCLEOTIDE SEQUENCE [LARGE SCALE GENOMIC DNA]</scope>
    <source>
        <strain evidence="8">RSA 468</strain>
    </source>
</reference>
<evidence type="ECO:0000313" key="8">
    <source>
        <dbReference type="Proteomes" id="UP000268162"/>
    </source>
</evidence>
<comment type="subcellular location">
    <subcellularLocation>
        <location evidence="1">Nucleus</location>
        <location evidence="1">Nucleolus</location>
    </subcellularLocation>
</comment>
<organism evidence="7 8">
    <name type="scientific">Dimargaris cristalligena</name>
    <dbReference type="NCBI Taxonomy" id="215637"/>
    <lineage>
        <taxon>Eukaryota</taxon>
        <taxon>Fungi</taxon>
        <taxon>Fungi incertae sedis</taxon>
        <taxon>Zoopagomycota</taxon>
        <taxon>Kickxellomycotina</taxon>
        <taxon>Dimargaritomycetes</taxon>
        <taxon>Dimargaritales</taxon>
        <taxon>Dimargaritaceae</taxon>
        <taxon>Dimargaris</taxon>
    </lineage>
</organism>
<feature type="region of interest" description="Disordered" evidence="6">
    <location>
        <begin position="1"/>
        <end position="28"/>
    </location>
</feature>
<protein>
    <recommendedName>
        <fullName evidence="5">Bystin</fullName>
    </recommendedName>
</protein>
<sequence length="437" mass="49636">MGKVRNSRKQRQDPLYKDMVEGDEGKSLRQRAKFALREEQREDQAEDYVSAELSSKILRIAKEQQLEVDGSDFTSQATAQLRARGAPSHDDNMATSDEEEDEDVVEYEYESGADYDGDYRDLEIDESDQHVMSKFLPDAPAERQTLADIIMSKIDEANARRGGANASADPPAPRVHPKVREVYTKVGTILSRYKSGPLPKAFKIAPSIPHWEEIVMLTEPDNWTPNATYEAVKIFVHGLGGNKSSKMLEYVLLDKVRQDIGRNKKLNYHLYMALKKAVFRPEAFFKGIIFPLCKAGNCTLREAVIIGSVLTKVSLPALHSSSALMKLCQMDYSGPNSLFIRILLDKKYALPFKVIDALVFHFLGFKTEKRQLPVLWHQALLTLVQRYRSDLSPDQKDALLNLLKYQFHEVVSPEIRREIQTAVCRDQLIPEAMMELA</sequence>
<evidence type="ECO:0000256" key="5">
    <source>
        <dbReference type="ARBA" id="ARBA00074032"/>
    </source>
</evidence>
<evidence type="ECO:0000256" key="4">
    <source>
        <dbReference type="ARBA" id="ARBA00023242"/>
    </source>
</evidence>
<gene>
    <name evidence="7" type="ORF">BJ085DRAFT_17541</name>
</gene>
<dbReference type="Gene3D" id="1.25.40.480">
    <property type="match status" value="1"/>
</dbReference>
<dbReference type="GO" id="GO:0030688">
    <property type="term" value="C:preribosome, small subunit precursor"/>
    <property type="evidence" value="ECO:0007669"/>
    <property type="project" value="TreeGrafter"/>
</dbReference>
<dbReference type="GO" id="GO:0005737">
    <property type="term" value="C:cytoplasm"/>
    <property type="evidence" value="ECO:0007669"/>
    <property type="project" value="TreeGrafter"/>
</dbReference>
<feature type="region of interest" description="Disordered" evidence="6">
    <location>
        <begin position="67"/>
        <end position="103"/>
    </location>
</feature>
<comment type="similarity">
    <text evidence="2">Belongs to the bystin family.</text>
</comment>
<dbReference type="GO" id="GO:0030515">
    <property type="term" value="F:snoRNA binding"/>
    <property type="evidence" value="ECO:0007669"/>
    <property type="project" value="TreeGrafter"/>
</dbReference>
<accession>A0A4P9ZWD4</accession>
<dbReference type="GO" id="GO:0006364">
    <property type="term" value="P:rRNA processing"/>
    <property type="evidence" value="ECO:0007669"/>
    <property type="project" value="TreeGrafter"/>
</dbReference>
<keyword evidence="8" id="KW-1185">Reference proteome</keyword>
<dbReference type="FunFam" id="1.25.40.480:FF:000001">
    <property type="entry name" value="Bystin (51.6 kD)-like"/>
    <property type="match status" value="1"/>
</dbReference>
<dbReference type="GO" id="GO:0005730">
    <property type="term" value="C:nucleolus"/>
    <property type="evidence" value="ECO:0007669"/>
    <property type="project" value="UniProtKB-SubCell"/>
</dbReference>
<evidence type="ECO:0000256" key="3">
    <source>
        <dbReference type="ARBA" id="ARBA00022517"/>
    </source>
</evidence>
<dbReference type="PANTHER" id="PTHR12821">
    <property type="entry name" value="BYSTIN"/>
    <property type="match status" value="1"/>
</dbReference>
<evidence type="ECO:0000256" key="6">
    <source>
        <dbReference type="SAM" id="MobiDB-lite"/>
    </source>
</evidence>
<dbReference type="EMBL" id="ML002423">
    <property type="protein sequence ID" value="RKP37966.1"/>
    <property type="molecule type" value="Genomic_DNA"/>
</dbReference>
<dbReference type="InterPro" id="IPR007955">
    <property type="entry name" value="Bystin"/>
</dbReference>
<dbReference type="Pfam" id="PF05291">
    <property type="entry name" value="Bystin"/>
    <property type="match status" value="1"/>
</dbReference>
<dbReference type="Proteomes" id="UP000268162">
    <property type="component" value="Unassembled WGS sequence"/>
</dbReference>
<evidence type="ECO:0000256" key="2">
    <source>
        <dbReference type="ARBA" id="ARBA00007114"/>
    </source>
</evidence>
<dbReference type="STRING" id="215637.A0A4P9ZWD4"/>